<feature type="transmembrane region" description="Helical" evidence="6">
    <location>
        <begin position="84"/>
        <end position="105"/>
    </location>
</feature>
<feature type="transmembrane region" description="Helical" evidence="6">
    <location>
        <begin position="125"/>
        <end position="145"/>
    </location>
</feature>
<dbReference type="GO" id="GO:0015267">
    <property type="term" value="F:channel activity"/>
    <property type="evidence" value="ECO:0007669"/>
    <property type="project" value="InterPro"/>
</dbReference>
<comment type="caution">
    <text evidence="7">The sequence shown here is derived from an EMBL/GenBank/DDBJ whole genome shotgun (WGS) entry which is preliminary data.</text>
</comment>
<organism evidence="7 8">
    <name type="scientific">Cafeteria roenbergensis</name>
    <name type="common">Marine flagellate</name>
    <dbReference type="NCBI Taxonomy" id="33653"/>
    <lineage>
        <taxon>Eukaryota</taxon>
        <taxon>Sar</taxon>
        <taxon>Stramenopiles</taxon>
        <taxon>Bigyra</taxon>
        <taxon>Opalozoa</taxon>
        <taxon>Bicosoecida</taxon>
        <taxon>Cafeteriaceae</taxon>
        <taxon>Cafeteria</taxon>
    </lineage>
</organism>
<keyword evidence="3 6" id="KW-0812">Transmembrane</keyword>
<dbReference type="PANTHER" id="PTHR45724:SF13">
    <property type="entry name" value="AQUAPORIN NIP1-1-RELATED"/>
    <property type="match status" value="1"/>
</dbReference>
<comment type="subcellular location">
    <subcellularLocation>
        <location evidence="1">Membrane</location>
        <topology evidence="1">Multi-pass membrane protein</topology>
    </subcellularLocation>
</comment>
<dbReference type="PRINTS" id="PR00783">
    <property type="entry name" value="MINTRINSICP"/>
</dbReference>
<feature type="transmembrane region" description="Helical" evidence="6">
    <location>
        <begin position="256"/>
        <end position="275"/>
    </location>
</feature>
<evidence type="ECO:0000313" key="8">
    <source>
        <dbReference type="Proteomes" id="UP000323011"/>
    </source>
</evidence>
<dbReference type="PANTHER" id="PTHR45724">
    <property type="entry name" value="AQUAPORIN NIP2-1"/>
    <property type="match status" value="1"/>
</dbReference>
<evidence type="ECO:0000313" key="7">
    <source>
        <dbReference type="EMBL" id="KAA0149971.1"/>
    </source>
</evidence>
<protein>
    <recommendedName>
        <fullName evidence="9">Aquaporin</fullName>
    </recommendedName>
</protein>
<reference evidence="7 8" key="1">
    <citation type="submission" date="2019-07" db="EMBL/GenBank/DDBJ databases">
        <title>Genomes of Cafeteria roenbergensis.</title>
        <authorList>
            <person name="Fischer M.G."/>
            <person name="Hackl T."/>
            <person name="Roman M."/>
        </authorList>
    </citation>
    <scope>NUCLEOTIDE SEQUENCE [LARGE SCALE GENOMIC DNA]</scope>
    <source>
        <strain evidence="7 8">BVI</strain>
    </source>
</reference>
<dbReference type="InterPro" id="IPR034294">
    <property type="entry name" value="Aquaporin_transptr"/>
</dbReference>
<dbReference type="OMA" id="VWANHWI"/>
<feature type="transmembrane region" description="Helical" evidence="6">
    <location>
        <begin position="398"/>
        <end position="417"/>
    </location>
</feature>
<dbReference type="Pfam" id="PF00230">
    <property type="entry name" value="MIP"/>
    <property type="match status" value="2"/>
</dbReference>
<name>A0A5A8CDT4_CAFRO</name>
<feature type="transmembrane region" description="Helical" evidence="6">
    <location>
        <begin position="365"/>
        <end position="386"/>
    </location>
</feature>
<feature type="transmembrane region" description="Helical" evidence="6">
    <location>
        <begin position="43"/>
        <end position="63"/>
    </location>
</feature>
<accession>A0A5A8CDT4</accession>
<dbReference type="EMBL" id="VLTN01000038">
    <property type="protein sequence ID" value="KAA0149971.1"/>
    <property type="molecule type" value="Genomic_DNA"/>
</dbReference>
<dbReference type="InterPro" id="IPR000425">
    <property type="entry name" value="MIP"/>
</dbReference>
<keyword evidence="5 6" id="KW-0472">Membrane</keyword>
<feature type="transmembrane region" description="Helical" evidence="6">
    <location>
        <begin position="451"/>
        <end position="471"/>
    </location>
</feature>
<dbReference type="InterPro" id="IPR023271">
    <property type="entry name" value="Aquaporin-like"/>
</dbReference>
<dbReference type="Proteomes" id="UP000323011">
    <property type="component" value="Unassembled WGS sequence"/>
</dbReference>
<feature type="transmembrane region" description="Helical" evidence="6">
    <location>
        <begin position="203"/>
        <end position="223"/>
    </location>
</feature>
<evidence type="ECO:0000256" key="4">
    <source>
        <dbReference type="ARBA" id="ARBA00022989"/>
    </source>
</evidence>
<evidence type="ECO:0008006" key="9">
    <source>
        <dbReference type="Google" id="ProtNLM"/>
    </source>
</evidence>
<dbReference type="AlphaFoldDB" id="A0A5A8CDT4"/>
<feature type="transmembrane region" description="Helical" evidence="6">
    <location>
        <begin position="157"/>
        <end position="183"/>
    </location>
</feature>
<keyword evidence="8" id="KW-1185">Reference proteome</keyword>
<evidence type="ECO:0000256" key="1">
    <source>
        <dbReference type="ARBA" id="ARBA00004141"/>
    </source>
</evidence>
<dbReference type="SUPFAM" id="SSF81338">
    <property type="entry name" value="Aquaporin-like"/>
    <property type="match status" value="2"/>
</dbReference>
<feature type="transmembrane region" description="Helical" evidence="6">
    <location>
        <begin position="321"/>
        <end position="343"/>
    </location>
</feature>
<keyword evidence="4 6" id="KW-1133">Transmembrane helix</keyword>
<evidence type="ECO:0000256" key="3">
    <source>
        <dbReference type="ARBA" id="ARBA00022692"/>
    </source>
</evidence>
<dbReference type="Gene3D" id="1.20.1080.10">
    <property type="entry name" value="Glycerol uptake facilitator protein"/>
    <property type="match status" value="2"/>
</dbReference>
<evidence type="ECO:0000256" key="6">
    <source>
        <dbReference type="SAM" id="Phobius"/>
    </source>
</evidence>
<evidence type="ECO:0000256" key="5">
    <source>
        <dbReference type="ARBA" id="ARBA00023136"/>
    </source>
</evidence>
<evidence type="ECO:0000256" key="2">
    <source>
        <dbReference type="ARBA" id="ARBA00022448"/>
    </source>
</evidence>
<keyword evidence="2" id="KW-0813">Transport</keyword>
<sequence>MSGPESREWKNATLLQSLAAEFLGTLFLVLTVVLSGGDAVNQYIAIGFVLMVQVYAFGHISGAHFNPAVTATFGLLRKLPPVTALLYIAVQVLGGLTGALVAYAVAGPEDIVPFTPLPSLADPVLSAFFAEYAYSTALCVVVASVATAHADDPNSHYALSIGFTLLSAVSAVGPVSGAVINPAVGSAVDLVSTSAEGHPKFTWVYWAAPLLGSCTAAALYGSLSWLRASEAEVAAQATSPTASDSTSLAYDLPARVVIFEFVGTFFLTLTAGLGAQPLAVGAILTAFIFASAGFCGGDFNPAVTLGALLRYSVTRAELWKSVVVMLSQTAAGVLAGFSAFAIAGDVGWPHPDGANGDYGAFVYEMMWTGLLVTVVLNTTTPVFAGASQHVGELYRARGSTHGIAIGMTVAVGIIGAGKHGSGSGGVFNPAVGTGLSIAALAREHDSASALWVYWLAPLAGAVAAAGVFKLLHMGNTADDDGDIVGGASAGGGAGGERGADSLSGGYVPATTAPAAARGAALAGAAAAGATAGAAGSSATTPLLMITGGELGPQFVAAGSVNSSPADSVGSGPGAAAGAGRLQWKATGGDEVASYLSA</sequence>
<dbReference type="GO" id="GO:0016020">
    <property type="term" value="C:membrane"/>
    <property type="evidence" value="ECO:0007669"/>
    <property type="project" value="UniProtKB-SubCell"/>
</dbReference>
<feature type="transmembrane region" description="Helical" evidence="6">
    <location>
        <begin position="12"/>
        <end position="37"/>
    </location>
</feature>
<gene>
    <name evidence="7" type="ORF">FNF29_05591</name>
</gene>
<feature type="transmembrane region" description="Helical" evidence="6">
    <location>
        <begin position="281"/>
        <end position="309"/>
    </location>
</feature>
<proteinExistence type="predicted"/>